<dbReference type="RefSeq" id="XP_028034823.1">
    <property type="nucleotide sequence ID" value="XM_028179022.1"/>
</dbReference>
<keyword evidence="10" id="KW-1185">Reference proteome</keyword>
<feature type="domain" description="Peptidase S1" evidence="9">
    <location>
        <begin position="29"/>
        <end position="250"/>
    </location>
</feature>
<feature type="signal peptide" evidence="8">
    <location>
        <begin position="1"/>
        <end position="23"/>
    </location>
</feature>
<evidence type="ECO:0000256" key="4">
    <source>
        <dbReference type="ARBA" id="ARBA00022801"/>
    </source>
</evidence>
<dbReference type="InterPro" id="IPR001254">
    <property type="entry name" value="Trypsin_dom"/>
</dbReference>
<keyword evidence="8" id="KW-0732">Signal</keyword>
<dbReference type="SMART" id="SM00020">
    <property type="entry name" value="Tryp_SPc"/>
    <property type="match status" value="1"/>
</dbReference>
<proteinExistence type="inferred from homology"/>
<evidence type="ECO:0000256" key="7">
    <source>
        <dbReference type="RuleBase" id="RU363034"/>
    </source>
</evidence>
<evidence type="ECO:0000259" key="9">
    <source>
        <dbReference type="PROSITE" id="PS50240"/>
    </source>
</evidence>
<dbReference type="OrthoDB" id="6755574at2759"/>
<dbReference type="PRINTS" id="PR00722">
    <property type="entry name" value="CHYMOTRYPSIN"/>
</dbReference>
<dbReference type="PROSITE" id="PS50240">
    <property type="entry name" value="TRYPSIN_DOM"/>
    <property type="match status" value="1"/>
</dbReference>
<dbReference type="CDD" id="cd00190">
    <property type="entry name" value="Tryp_SPc"/>
    <property type="match status" value="1"/>
</dbReference>
<dbReference type="GeneID" id="114246483"/>
<dbReference type="GO" id="GO:0004252">
    <property type="term" value="F:serine-type endopeptidase activity"/>
    <property type="evidence" value="ECO:0007669"/>
    <property type="project" value="InterPro"/>
</dbReference>
<keyword evidence="6" id="KW-1015">Disulfide bond</keyword>
<dbReference type="KEGG" id="bman:114246483"/>
<dbReference type="InterPro" id="IPR018114">
    <property type="entry name" value="TRYPSIN_HIS"/>
</dbReference>
<dbReference type="PANTHER" id="PTHR24276">
    <property type="entry name" value="POLYSERASE-RELATED"/>
    <property type="match status" value="1"/>
</dbReference>
<dbReference type="InterPro" id="IPR050430">
    <property type="entry name" value="Peptidase_S1"/>
</dbReference>
<comment type="similarity">
    <text evidence="2">Belongs to the peptidase S1 family.</text>
</comment>
<name>A0A6J2JZG8_BOMMA</name>
<keyword evidence="4 7" id="KW-0378">Hydrolase</keyword>
<dbReference type="GO" id="GO:0005576">
    <property type="term" value="C:extracellular region"/>
    <property type="evidence" value="ECO:0007669"/>
    <property type="project" value="UniProtKB-SubCell"/>
</dbReference>
<evidence type="ECO:0000256" key="6">
    <source>
        <dbReference type="ARBA" id="ARBA00023157"/>
    </source>
</evidence>
<reference evidence="11" key="1">
    <citation type="submission" date="2025-08" db="UniProtKB">
        <authorList>
            <consortium name="RefSeq"/>
        </authorList>
    </citation>
    <scope>IDENTIFICATION</scope>
    <source>
        <tissue evidence="11">Silk gland</tissue>
    </source>
</reference>
<dbReference type="InterPro" id="IPR033116">
    <property type="entry name" value="TRYPSIN_SER"/>
</dbReference>
<dbReference type="Pfam" id="PF00089">
    <property type="entry name" value="Trypsin"/>
    <property type="match status" value="1"/>
</dbReference>
<dbReference type="GO" id="GO:0006508">
    <property type="term" value="P:proteolysis"/>
    <property type="evidence" value="ECO:0007669"/>
    <property type="project" value="UniProtKB-KW"/>
</dbReference>
<dbReference type="Proteomes" id="UP000504629">
    <property type="component" value="Unplaced"/>
</dbReference>
<dbReference type="PROSITE" id="PS51257">
    <property type="entry name" value="PROKAR_LIPOPROTEIN"/>
    <property type="match status" value="1"/>
</dbReference>
<dbReference type="SUPFAM" id="SSF50494">
    <property type="entry name" value="Trypsin-like serine proteases"/>
    <property type="match status" value="1"/>
</dbReference>
<dbReference type="InterPro" id="IPR043504">
    <property type="entry name" value="Peptidase_S1_PA_chymotrypsin"/>
</dbReference>
<evidence type="ECO:0000256" key="1">
    <source>
        <dbReference type="ARBA" id="ARBA00004239"/>
    </source>
</evidence>
<dbReference type="PROSITE" id="PS00134">
    <property type="entry name" value="TRYPSIN_HIS"/>
    <property type="match status" value="1"/>
</dbReference>
<dbReference type="InterPro" id="IPR009003">
    <property type="entry name" value="Peptidase_S1_PA"/>
</dbReference>
<gene>
    <name evidence="11" type="primary">LOC114246483</name>
</gene>
<dbReference type="PANTHER" id="PTHR24276:SF96">
    <property type="entry name" value="PEPTIDASE S1 DOMAIN-CONTAINING PROTEIN"/>
    <property type="match status" value="1"/>
</dbReference>
<dbReference type="InterPro" id="IPR001314">
    <property type="entry name" value="Peptidase_S1A"/>
</dbReference>
<evidence type="ECO:0000256" key="8">
    <source>
        <dbReference type="SAM" id="SignalP"/>
    </source>
</evidence>
<evidence type="ECO:0000256" key="5">
    <source>
        <dbReference type="ARBA" id="ARBA00022825"/>
    </source>
</evidence>
<organism evidence="10 11">
    <name type="scientific">Bombyx mandarina</name>
    <name type="common">Wild silk moth</name>
    <name type="synonym">Wild silkworm</name>
    <dbReference type="NCBI Taxonomy" id="7092"/>
    <lineage>
        <taxon>Eukaryota</taxon>
        <taxon>Metazoa</taxon>
        <taxon>Ecdysozoa</taxon>
        <taxon>Arthropoda</taxon>
        <taxon>Hexapoda</taxon>
        <taxon>Insecta</taxon>
        <taxon>Pterygota</taxon>
        <taxon>Neoptera</taxon>
        <taxon>Endopterygota</taxon>
        <taxon>Lepidoptera</taxon>
        <taxon>Glossata</taxon>
        <taxon>Ditrysia</taxon>
        <taxon>Bombycoidea</taxon>
        <taxon>Bombycidae</taxon>
        <taxon>Bombycinae</taxon>
        <taxon>Bombyx</taxon>
    </lineage>
</organism>
<accession>A0A6J2JZG8</accession>
<dbReference type="AlphaFoldDB" id="A0A6J2JZG8"/>
<comment type="subcellular location">
    <subcellularLocation>
        <location evidence="1">Secreted</location>
        <location evidence="1">Extracellular space</location>
    </subcellularLocation>
</comment>
<protein>
    <submittedName>
        <fullName evidence="11">Chymotrypsin-2-like</fullName>
    </submittedName>
</protein>
<dbReference type="FunFam" id="2.40.10.10:FF:000036">
    <property type="entry name" value="Trypsin beta"/>
    <property type="match status" value="1"/>
</dbReference>
<dbReference type="PROSITE" id="PS00135">
    <property type="entry name" value="TRYPSIN_SER"/>
    <property type="match status" value="1"/>
</dbReference>
<evidence type="ECO:0000256" key="3">
    <source>
        <dbReference type="ARBA" id="ARBA00022670"/>
    </source>
</evidence>
<dbReference type="Gene3D" id="2.40.10.10">
    <property type="entry name" value="Trypsin-like serine proteases"/>
    <property type="match status" value="2"/>
</dbReference>
<keyword evidence="3 7" id="KW-0645">Protease</keyword>
<evidence type="ECO:0000313" key="10">
    <source>
        <dbReference type="Proteomes" id="UP000504629"/>
    </source>
</evidence>
<evidence type="ECO:0000313" key="11">
    <source>
        <dbReference type="RefSeq" id="XP_028034823.1"/>
    </source>
</evidence>
<keyword evidence="5 7" id="KW-0720">Serine protease</keyword>
<sequence>MFFLRYHFVTAIILSCTAKCVSSTDVHRIVGGDYAPPKFGLFHASLQNVSGHHVCGGAIVSKWHVVTAAHCVKEAQPRYIKIVAGTADLDAGGKSYDTFAVNVFRQFEFIKRSNDVALLTINGEFDLLKVTVLKPSKAILKENDPVTLIGFGAKKPNGESSRVLRYLNLSVFNQQTCRYAMRYTRNVTETMFCTFKRIGQGTCHGDSGSPITRNNELVGLVSWGIPCAVGFPDVHTRIAPYIDWIETVVRTHACKLKLIAKAKIASEKLGLLK</sequence>
<evidence type="ECO:0000256" key="2">
    <source>
        <dbReference type="ARBA" id="ARBA00007664"/>
    </source>
</evidence>
<feature type="chain" id="PRO_5026692182" evidence="8">
    <location>
        <begin position="24"/>
        <end position="273"/>
    </location>
</feature>